<sequence length="59" mass="6948">MQLNDSIYKNIFENETGCLAPIREDYFLFSTDSVVERNSIFGYKTPRRLRNQSGKIHSF</sequence>
<organism evidence="1">
    <name type="scientific">Leptospira borgpetersenii serovar Ballum</name>
    <dbReference type="NCBI Taxonomy" id="280505"/>
    <lineage>
        <taxon>Bacteria</taxon>
        <taxon>Pseudomonadati</taxon>
        <taxon>Spirochaetota</taxon>
        <taxon>Spirochaetia</taxon>
        <taxon>Leptospirales</taxon>
        <taxon>Leptospiraceae</taxon>
        <taxon>Leptospira</taxon>
    </lineage>
</organism>
<proteinExistence type="predicted"/>
<dbReference type="Proteomes" id="UP000058857">
    <property type="component" value="Chromosome 1"/>
</dbReference>
<evidence type="ECO:0000313" key="2">
    <source>
        <dbReference type="Proteomes" id="UP000058857"/>
    </source>
</evidence>
<dbReference type="AlphaFoldDB" id="A0A0E3B2X2"/>
<dbReference type="RefSeq" id="WP_002741539.1">
    <property type="nucleotide sequence ID" value="NZ_JADDUX010000005.1"/>
</dbReference>
<gene>
    <name evidence="1" type="ORF">LBBP_01069</name>
</gene>
<protein>
    <submittedName>
        <fullName evidence="1">Uncharacterized protein</fullName>
    </submittedName>
</protein>
<evidence type="ECO:0000313" key="1">
    <source>
        <dbReference type="EMBL" id="ALO25376.1"/>
    </source>
</evidence>
<accession>A0A0E3B2X2</accession>
<dbReference type="EMBL" id="CP012029">
    <property type="protein sequence ID" value="ALO25376.1"/>
    <property type="molecule type" value="Genomic_DNA"/>
</dbReference>
<dbReference type="PATRIC" id="fig|280505.15.peg.1045"/>
<reference evidence="1 2" key="1">
    <citation type="journal article" date="2015" name="PLoS Negl. Trop. Dis.">
        <title>Distribution of Plasmids in Distinct Leptospira Pathogenic Species.</title>
        <authorList>
            <person name="Wang Y."/>
            <person name="Zhuang X."/>
            <person name="Zhong Y."/>
            <person name="Zhang C."/>
            <person name="Zhang Y."/>
            <person name="Zeng L."/>
            <person name="Zhu Y."/>
            <person name="He P."/>
            <person name="Dong K."/>
            <person name="Pal U."/>
            <person name="Guo X."/>
            <person name="Qin J."/>
        </authorList>
    </citation>
    <scope>NUCLEOTIDE SEQUENCE [LARGE SCALE GENOMIC DNA]</scope>
    <source>
        <strain evidence="1 2">56604</strain>
    </source>
</reference>
<name>A0A0E3B2X2_LEPBO</name>